<dbReference type="GO" id="GO:0015035">
    <property type="term" value="F:protein-disulfide reductase activity"/>
    <property type="evidence" value="ECO:0007669"/>
    <property type="project" value="InterPro"/>
</dbReference>
<dbReference type="Proteomes" id="UP000197157">
    <property type="component" value="Chromosome"/>
</dbReference>
<dbReference type="InterPro" id="IPR003752">
    <property type="entry name" value="DiS_bond_form_DsbB/BdbC"/>
</dbReference>
<dbReference type="Gene3D" id="1.20.1550.10">
    <property type="entry name" value="DsbB-like"/>
    <property type="match status" value="1"/>
</dbReference>
<dbReference type="EMBL" id="CP022117">
    <property type="protein sequence ID" value="ASG17836.1"/>
    <property type="molecule type" value="Genomic_DNA"/>
</dbReference>
<dbReference type="AlphaFoldDB" id="A0A2C9P343"/>
<evidence type="ECO:0000256" key="3">
    <source>
        <dbReference type="ARBA" id="ARBA00022989"/>
    </source>
</evidence>
<sequence>MKAHHHPTTFIHLINITGLFGICVILVIAFYYQVVRHELPCPLCLLQRIGFIIVGLGFLFNLYFGPRGMHYGMVIIGSILTAVMASRQMFLHIMPGDAGYGPAFPGLHFYTWALIISVLLMTAVAVVLAISSVNVTFRSLNINPALFSIAGWVFLLLITSNLISTILECGGGECATNPVLYKLLSK</sequence>
<evidence type="ECO:0000256" key="2">
    <source>
        <dbReference type="ARBA" id="ARBA00022692"/>
    </source>
</evidence>
<accession>A0A2C9P343</accession>
<feature type="transmembrane region" description="Helical" evidence="5">
    <location>
        <begin position="45"/>
        <end position="64"/>
    </location>
</feature>
<organism evidence="6 7">
    <name type="scientific">Salmonella enterica subsp. enterica serovar Macclesfield str. S-1643</name>
    <dbReference type="NCBI Taxonomy" id="1242107"/>
    <lineage>
        <taxon>Bacteria</taxon>
        <taxon>Pseudomonadati</taxon>
        <taxon>Pseudomonadota</taxon>
        <taxon>Gammaproteobacteria</taxon>
        <taxon>Enterobacterales</taxon>
        <taxon>Enterobacteriaceae</taxon>
        <taxon>Salmonella</taxon>
    </lineage>
</organism>
<feature type="transmembrane region" description="Helical" evidence="5">
    <location>
        <begin position="12"/>
        <end position="33"/>
    </location>
</feature>
<comment type="subcellular location">
    <subcellularLocation>
        <location evidence="1">Membrane</location>
        <topology evidence="1">Multi-pass membrane protein</topology>
    </subcellularLocation>
</comment>
<evidence type="ECO:0000313" key="6">
    <source>
        <dbReference type="EMBL" id="ASG17836.1"/>
    </source>
</evidence>
<evidence type="ECO:0000256" key="1">
    <source>
        <dbReference type="ARBA" id="ARBA00004141"/>
    </source>
</evidence>
<reference evidence="6 7" key="1">
    <citation type="submission" date="2017-06" db="EMBL/GenBank/DDBJ databases">
        <title>Salmonella reference genomes for public health.</title>
        <authorList>
            <person name="Robertson J."/>
            <person name="Yoshida C."/>
            <person name="Gurnik S."/>
            <person name="Nash J."/>
        </authorList>
    </citation>
    <scope>NUCLEOTIDE SEQUENCE [LARGE SCALE GENOMIC DNA]</scope>
    <source>
        <strain evidence="6 7">S-1643</strain>
    </source>
</reference>
<keyword evidence="2 5" id="KW-0812">Transmembrane</keyword>
<evidence type="ECO:0000313" key="7">
    <source>
        <dbReference type="Proteomes" id="UP000197157"/>
    </source>
</evidence>
<name>A0A2C9P343_SALET</name>
<evidence type="ECO:0000256" key="4">
    <source>
        <dbReference type="ARBA" id="ARBA00023136"/>
    </source>
</evidence>
<proteinExistence type="predicted"/>
<keyword evidence="4 5" id="KW-0472">Membrane</keyword>
<gene>
    <name evidence="6" type="ORF">LFZ25_18790</name>
</gene>
<dbReference type="RefSeq" id="WP_088730974.1">
    <property type="nucleotide sequence ID" value="NZ_CP022117.1"/>
</dbReference>
<feature type="transmembrane region" description="Helical" evidence="5">
    <location>
        <begin position="71"/>
        <end position="90"/>
    </location>
</feature>
<protein>
    <submittedName>
        <fullName evidence="6">Disulfide bond formation protein B</fullName>
    </submittedName>
</protein>
<dbReference type="SUPFAM" id="SSF158442">
    <property type="entry name" value="DsbB-like"/>
    <property type="match status" value="1"/>
</dbReference>
<dbReference type="Pfam" id="PF02600">
    <property type="entry name" value="DsbB"/>
    <property type="match status" value="1"/>
</dbReference>
<feature type="transmembrane region" description="Helical" evidence="5">
    <location>
        <begin position="145"/>
        <end position="167"/>
    </location>
</feature>
<keyword evidence="3 5" id="KW-1133">Transmembrane helix</keyword>
<dbReference type="GO" id="GO:0016020">
    <property type="term" value="C:membrane"/>
    <property type="evidence" value="ECO:0007669"/>
    <property type="project" value="UniProtKB-SubCell"/>
</dbReference>
<evidence type="ECO:0000256" key="5">
    <source>
        <dbReference type="SAM" id="Phobius"/>
    </source>
</evidence>
<feature type="transmembrane region" description="Helical" evidence="5">
    <location>
        <begin position="110"/>
        <end position="133"/>
    </location>
</feature>
<dbReference type="GO" id="GO:0006457">
    <property type="term" value="P:protein folding"/>
    <property type="evidence" value="ECO:0007669"/>
    <property type="project" value="InterPro"/>
</dbReference>
<dbReference type="InterPro" id="IPR023380">
    <property type="entry name" value="DsbB-like_sf"/>
</dbReference>